<evidence type="ECO:0000313" key="6">
    <source>
        <dbReference type="EMBL" id="MBB5221007.1"/>
    </source>
</evidence>
<dbReference type="AlphaFoldDB" id="A0A840SGK9"/>
<dbReference type="PANTHER" id="PTHR30563:SF0">
    <property type="entry name" value="DNA RECOMBINATION PROTEIN RMUC"/>
    <property type="match status" value="1"/>
</dbReference>
<dbReference type="Pfam" id="PF02646">
    <property type="entry name" value="RmuC"/>
    <property type="match status" value="1"/>
</dbReference>
<proteinExistence type="inferred from homology"/>
<name>A0A840SGK9_9RHOB</name>
<keyword evidence="7" id="KW-1185">Reference proteome</keyword>
<evidence type="ECO:0000256" key="4">
    <source>
        <dbReference type="ARBA" id="ARBA00023054"/>
    </source>
</evidence>
<evidence type="ECO:0000313" key="7">
    <source>
        <dbReference type="Proteomes" id="UP000549457"/>
    </source>
</evidence>
<protein>
    <recommendedName>
        <fullName evidence="3">DNA recombination protein RmuC homolog</fullName>
    </recommendedName>
</protein>
<dbReference type="Proteomes" id="UP000549457">
    <property type="component" value="Unassembled WGS sequence"/>
</dbReference>
<evidence type="ECO:0000256" key="1">
    <source>
        <dbReference type="ARBA" id="ARBA00003416"/>
    </source>
</evidence>
<accession>A0A840SGK9</accession>
<comment type="similarity">
    <text evidence="2">Belongs to the RmuC family.</text>
</comment>
<gene>
    <name evidence="6" type="ORF">HNP73_000928</name>
</gene>
<organism evidence="6 7">
    <name type="scientific">Amaricoccus macauensis</name>
    <dbReference type="NCBI Taxonomy" id="57001"/>
    <lineage>
        <taxon>Bacteria</taxon>
        <taxon>Pseudomonadati</taxon>
        <taxon>Pseudomonadota</taxon>
        <taxon>Alphaproteobacteria</taxon>
        <taxon>Rhodobacterales</taxon>
        <taxon>Paracoccaceae</taxon>
        <taxon>Amaricoccus</taxon>
    </lineage>
</organism>
<comment type="caution">
    <text evidence="6">The sequence shown here is derived from an EMBL/GenBank/DDBJ whole genome shotgun (WGS) entry which is preliminary data.</text>
</comment>
<evidence type="ECO:0000256" key="5">
    <source>
        <dbReference type="ARBA" id="ARBA00023172"/>
    </source>
</evidence>
<dbReference type="EMBL" id="JACHFM010000001">
    <property type="protein sequence ID" value="MBB5221007.1"/>
    <property type="molecule type" value="Genomic_DNA"/>
</dbReference>
<sequence length="387" mass="42219">MTGTMIEIGGTSLDPGDPRLWAGAVALLLLFLLWRSVARSSRAVEPLARHIAALDGAVRALNDGQQQLHGGITHVSEAQAAAQARLAQSLEARLADVTRAMGDSLNSSAIRTARSLGELQQRLETIDRAQTKIEKLSGDVLGLQDILSNKQTRGAFGEIQLREIVTRALPPDVVTFQATLSNGTRADCLIQLPNPPGPIVIDAKFPLEPYEALRAARAPAEVVTAQRQMRAAVRAHMKAIAEKYVIEGETAEGALMFLPSEAVYAELHASFGDLVREGFGMRVWIVSPTTCMATLHTLRAVLKDARLRAEANTIRRELGLLHKDAERLAARVANLDRHFGQAQKDIEEIKISAERTQVRARRLEAIDFAETPPERAAIVELPRSREG</sequence>
<dbReference type="InterPro" id="IPR003798">
    <property type="entry name" value="DNA_recombination_RmuC"/>
</dbReference>
<keyword evidence="5" id="KW-0233">DNA recombination</keyword>
<keyword evidence="4" id="KW-0175">Coiled coil</keyword>
<evidence type="ECO:0000256" key="2">
    <source>
        <dbReference type="ARBA" id="ARBA00009840"/>
    </source>
</evidence>
<dbReference type="PANTHER" id="PTHR30563">
    <property type="entry name" value="DNA RECOMBINATION PROTEIN RMUC"/>
    <property type="match status" value="1"/>
</dbReference>
<dbReference type="GO" id="GO:0006310">
    <property type="term" value="P:DNA recombination"/>
    <property type="evidence" value="ECO:0007669"/>
    <property type="project" value="UniProtKB-KW"/>
</dbReference>
<reference evidence="6 7" key="1">
    <citation type="submission" date="2020-08" db="EMBL/GenBank/DDBJ databases">
        <title>Genomic Encyclopedia of Type Strains, Phase IV (KMG-IV): sequencing the most valuable type-strain genomes for metagenomic binning, comparative biology and taxonomic classification.</title>
        <authorList>
            <person name="Goeker M."/>
        </authorList>
    </citation>
    <scope>NUCLEOTIDE SEQUENCE [LARGE SCALE GENOMIC DNA]</scope>
    <source>
        <strain evidence="6 7">DSM 101730</strain>
    </source>
</reference>
<evidence type="ECO:0000256" key="3">
    <source>
        <dbReference type="ARBA" id="ARBA00021840"/>
    </source>
</evidence>
<comment type="function">
    <text evidence="1">Involved in DNA recombination.</text>
</comment>